<protein>
    <submittedName>
        <fullName evidence="2">Uncharacterized protein</fullName>
    </submittedName>
</protein>
<evidence type="ECO:0000313" key="1">
    <source>
        <dbReference type="Proteomes" id="UP000887579"/>
    </source>
</evidence>
<dbReference type="WBParaSite" id="ES5_v2.g12420.t1">
    <property type="protein sequence ID" value="ES5_v2.g12420.t1"/>
    <property type="gene ID" value="ES5_v2.g12420"/>
</dbReference>
<organism evidence="1 2">
    <name type="scientific">Panagrolaimus sp. ES5</name>
    <dbReference type="NCBI Taxonomy" id="591445"/>
    <lineage>
        <taxon>Eukaryota</taxon>
        <taxon>Metazoa</taxon>
        <taxon>Ecdysozoa</taxon>
        <taxon>Nematoda</taxon>
        <taxon>Chromadorea</taxon>
        <taxon>Rhabditida</taxon>
        <taxon>Tylenchina</taxon>
        <taxon>Panagrolaimomorpha</taxon>
        <taxon>Panagrolaimoidea</taxon>
        <taxon>Panagrolaimidae</taxon>
        <taxon>Panagrolaimus</taxon>
    </lineage>
</organism>
<evidence type="ECO:0000313" key="2">
    <source>
        <dbReference type="WBParaSite" id="ES5_v2.g12420.t1"/>
    </source>
</evidence>
<reference evidence="2" key="1">
    <citation type="submission" date="2022-11" db="UniProtKB">
        <authorList>
            <consortium name="WormBaseParasite"/>
        </authorList>
    </citation>
    <scope>IDENTIFICATION</scope>
</reference>
<name>A0AC34F5S9_9BILA</name>
<sequence length="177" mass="20837">MTAEIRAQTKSQRTIELLLQSREPFGMKDHEIRSHVQYRIRHYPTCYSPKPTFQPHITKSDHEIRSHVQYRIRHYPTCYSPKPTFQPHITKSVPDFRALQLEFESHLHNARKSRPSTVVQPFHFHNSQFSKHYCENMKTYQRRSKHKITATKTTKLSSPAKTSSSRLSSNTSATFIV</sequence>
<accession>A0AC34F5S9</accession>
<dbReference type="Proteomes" id="UP000887579">
    <property type="component" value="Unplaced"/>
</dbReference>
<proteinExistence type="predicted"/>